<evidence type="ECO:0000313" key="4">
    <source>
        <dbReference type="Proteomes" id="UP000345637"/>
    </source>
</evidence>
<dbReference type="EMBL" id="FLAC01000009">
    <property type="protein sequence ID" value="SAP80905.1"/>
    <property type="molecule type" value="Genomic_DNA"/>
</dbReference>
<evidence type="ECO:0000313" key="3">
    <source>
        <dbReference type="Proteomes" id="UP000078124"/>
    </source>
</evidence>
<accession>A0A2X2GLK7</accession>
<dbReference type="InterPro" id="IPR018895">
    <property type="entry name" value="DUF2474"/>
</dbReference>
<dbReference type="Pfam" id="PF10617">
    <property type="entry name" value="DUF2474"/>
    <property type="match status" value="1"/>
</dbReference>
<dbReference type="AlphaFoldDB" id="A0A2X2GLK7"/>
<dbReference type="RefSeq" id="WP_257331908.1">
    <property type="nucleotide sequence ID" value="NZ_ABZSJN020000042.1"/>
</dbReference>
<evidence type="ECO:0000313" key="2">
    <source>
        <dbReference type="EMBL" id="VFS89125.1"/>
    </source>
</evidence>
<proteinExistence type="predicted"/>
<reference evidence="2 4" key="1">
    <citation type="submission" date="2019-03" db="EMBL/GenBank/DDBJ databases">
        <authorList>
            <consortium name="Pathogen Informatics"/>
        </authorList>
    </citation>
    <scope>NUCLEOTIDE SEQUENCE [LARGE SCALE GENOMIC DNA]</scope>
    <source>
        <strain evidence="1 3">2880STDY5682802</strain>
        <strain evidence="2 4">NCTC12998</strain>
    </source>
</reference>
<dbReference type="Proteomes" id="UP000078124">
    <property type="component" value="Unassembled WGS sequence"/>
</dbReference>
<dbReference type="Proteomes" id="UP000345637">
    <property type="component" value="Unassembled WGS sequence"/>
</dbReference>
<gene>
    <name evidence="2" type="ORF">NCTC12998_06658</name>
    <name evidence="1" type="ORF">SAMEA2273876_02555</name>
</gene>
<dbReference type="EMBL" id="CAADJE010000036">
    <property type="protein sequence ID" value="VFS89125.1"/>
    <property type="molecule type" value="Genomic_DNA"/>
</dbReference>
<organism evidence="2 4">
    <name type="scientific">Raoultella planticola</name>
    <name type="common">Klebsiella planticola</name>
    <dbReference type="NCBI Taxonomy" id="575"/>
    <lineage>
        <taxon>Bacteria</taxon>
        <taxon>Pseudomonadati</taxon>
        <taxon>Pseudomonadota</taxon>
        <taxon>Gammaproteobacteria</taxon>
        <taxon>Enterobacterales</taxon>
        <taxon>Enterobacteriaceae</taxon>
        <taxon>Klebsiella/Raoultella group</taxon>
        <taxon>Raoultella</taxon>
    </lineage>
</organism>
<protein>
    <submittedName>
        <fullName evidence="2">Protein of uncharacterized function (DUF2474)</fullName>
    </submittedName>
</protein>
<sequence>MNSENETPRPFWKKRMWMVIIRAASVLAPGVVATL</sequence>
<name>A0A2X2GLK7_RAOPL</name>
<evidence type="ECO:0000313" key="1">
    <source>
        <dbReference type="EMBL" id="SAP80905.1"/>
    </source>
</evidence>